<reference evidence="9" key="1">
    <citation type="submission" date="2016-01" db="EMBL/GenBank/DDBJ databases">
        <title>Draft genome of Chromobacterium sp. F49.</title>
        <authorList>
            <person name="Hong K.W."/>
        </authorList>
    </citation>
    <scope>NUCLEOTIDE SEQUENCE [LARGE SCALE GENOMIC DNA]</scope>
    <source>
        <strain evidence="9">P7IIIA</strain>
    </source>
</reference>
<evidence type="ECO:0000256" key="1">
    <source>
        <dbReference type="ARBA" id="ARBA00004948"/>
    </source>
</evidence>
<feature type="domain" description="FAD dependent oxidoreductase" evidence="7">
    <location>
        <begin position="7"/>
        <end position="346"/>
    </location>
</feature>
<dbReference type="PANTHER" id="PTHR13847:SF289">
    <property type="entry name" value="GLYCINE OXIDASE"/>
    <property type="match status" value="1"/>
</dbReference>
<feature type="transmembrane region" description="Helical" evidence="6">
    <location>
        <begin position="6"/>
        <end position="23"/>
    </location>
</feature>
<evidence type="ECO:0000256" key="2">
    <source>
        <dbReference type="ARBA" id="ARBA00022977"/>
    </source>
</evidence>
<dbReference type="GO" id="GO:0005737">
    <property type="term" value="C:cytoplasm"/>
    <property type="evidence" value="ECO:0007669"/>
    <property type="project" value="TreeGrafter"/>
</dbReference>
<accession>A0A163PR14</accession>
<name>A0A163PR14_9BACL</name>
<dbReference type="Gene3D" id="3.30.9.10">
    <property type="entry name" value="D-Amino Acid Oxidase, subunit A, domain 2"/>
    <property type="match status" value="1"/>
</dbReference>
<dbReference type="OrthoDB" id="9794226at2"/>
<keyword evidence="9" id="KW-1185">Reference proteome</keyword>
<organism evidence="8 9">
    <name type="scientific">Fictibacillus phosphorivorans</name>
    <dbReference type="NCBI Taxonomy" id="1221500"/>
    <lineage>
        <taxon>Bacteria</taxon>
        <taxon>Bacillati</taxon>
        <taxon>Bacillota</taxon>
        <taxon>Bacilli</taxon>
        <taxon>Bacillales</taxon>
        <taxon>Fictibacillaceae</taxon>
        <taxon>Fictibacillus</taxon>
    </lineage>
</organism>
<dbReference type="EMBL" id="LRFC01000038">
    <property type="protein sequence ID" value="KZE63986.1"/>
    <property type="molecule type" value="Genomic_DNA"/>
</dbReference>
<dbReference type="NCBIfam" id="TIGR02352">
    <property type="entry name" value="thiamin_ThiO"/>
    <property type="match status" value="1"/>
</dbReference>
<keyword evidence="3" id="KW-0560">Oxidoreductase</keyword>
<dbReference type="Pfam" id="PF01266">
    <property type="entry name" value="DAO"/>
    <property type="match status" value="1"/>
</dbReference>
<evidence type="ECO:0000256" key="4">
    <source>
        <dbReference type="ARBA" id="ARBA00049872"/>
    </source>
</evidence>
<keyword evidence="6" id="KW-0472">Membrane</keyword>
<keyword evidence="6" id="KW-0812">Transmembrane</keyword>
<comment type="catalytic activity">
    <reaction evidence="4">
        <text>glycine + O2 + H2O = glyoxylate + H2O2 + NH4(+)</text>
        <dbReference type="Rhea" id="RHEA:11532"/>
        <dbReference type="ChEBI" id="CHEBI:15377"/>
        <dbReference type="ChEBI" id="CHEBI:15379"/>
        <dbReference type="ChEBI" id="CHEBI:16240"/>
        <dbReference type="ChEBI" id="CHEBI:28938"/>
        <dbReference type="ChEBI" id="CHEBI:36655"/>
        <dbReference type="ChEBI" id="CHEBI:57305"/>
        <dbReference type="EC" id="1.4.3.19"/>
    </reaction>
</comment>
<dbReference type="InterPro" id="IPR012727">
    <property type="entry name" value="Gly_oxidase_ThiO"/>
</dbReference>
<evidence type="ECO:0000256" key="6">
    <source>
        <dbReference type="SAM" id="Phobius"/>
    </source>
</evidence>
<dbReference type="RefSeq" id="WP_066244904.1">
    <property type="nucleotide sequence ID" value="NZ_LRFC01000038.1"/>
</dbReference>
<protein>
    <recommendedName>
        <fullName evidence="5">glycine oxidase</fullName>
        <ecNumber evidence="5">1.4.3.19</ecNumber>
    </recommendedName>
</protein>
<dbReference type="EC" id="1.4.3.19" evidence="5"/>
<dbReference type="AlphaFoldDB" id="A0A163PR14"/>
<keyword evidence="6" id="KW-1133">Transmembrane helix</keyword>
<keyword evidence="2" id="KW-0784">Thiamine biosynthesis</keyword>
<sequence length="374" mass="41688">MSSTYEVIIIGGGVIGCSIAYQLSKRKKKVLLLEKGQVGEKASSAAAGMLGAQMEFGADNPYYPLAKTSREMFRTLSQELFEISGTDIEMIENGIYELAFTEEEVFQLQRRGQKEFFHGEQIRWLTSSELLEREPALATSIRGALYFPNDGQVSPVKLTEAYLKAAKIMGAEVREQTEVIQLLQNKKRITGVETNIEKIHAEHVIIAGGVWSSRLDPALQMVPVKGECVSFRTDDKILTGTVKYKGCYLVPKQNNRIVIGATSIPDTFDESVTFTGMFELMERAKQIVPCLQKAVFEKAWTGIRPQTQTGKPYIGPHPEWEGMFLATGHYRNGILLSPVTGKMIADQIESEVRMSEAYDQRKRDTGAGFTAVDH</sequence>
<evidence type="ECO:0000256" key="5">
    <source>
        <dbReference type="ARBA" id="ARBA00050018"/>
    </source>
</evidence>
<proteinExistence type="predicted"/>
<dbReference type="SUPFAM" id="SSF54373">
    <property type="entry name" value="FAD-linked reductases, C-terminal domain"/>
    <property type="match status" value="1"/>
</dbReference>
<dbReference type="GO" id="GO:0009228">
    <property type="term" value="P:thiamine biosynthetic process"/>
    <property type="evidence" value="ECO:0007669"/>
    <property type="project" value="UniProtKB-KW"/>
</dbReference>
<dbReference type="InterPro" id="IPR036188">
    <property type="entry name" value="FAD/NAD-bd_sf"/>
</dbReference>
<dbReference type="UniPathway" id="UPA00060"/>
<evidence type="ECO:0000259" key="7">
    <source>
        <dbReference type="Pfam" id="PF01266"/>
    </source>
</evidence>
<dbReference type="InterPro" id="IPR006076">
    <property type="entry name" value="FAD-dep_OxRdtase"/>
</dbReference>
<dbReference type="SUPFAM" id="SSF51905">
    <property type="entry name" value="FAD/NAD(P)-binding domain"/>
    <property type="match status" value="1"/>
</dbReference>
<dbReference type="GO" id="GO:0050660">
    <property type="term" value="F:flavin adenine dinucleotide binding"/>
    <property type="evidence" value="ECO:0007669"/>
    <property type="project" value="InterPro"/>
</dbReference>
<comment type="pathway">
    <text evidence="1">Cofactor biosynthesis; thiamine diphosphate biosynthesis.</text>
</comment>
<dbReference type="GO" id="GO:0009229">
    <property type="term" value="P:thiamine diphosphate biosynthetic process"/>
    <property type="evidence" value="ECO:0007669"/>
    <property type="project" value="UniProtKB-UniPathway"/>
</dbReference>
<dbReference type="Proteomes" id="UP000076567">
    <property type="component" value="Unassembled WGS sequence"/>
</dbReference>
<comment type="caution">
    <text evidence="8">The sequence shown here is derived from an EMBL/GenBank/DDBJ whole genome shotgun (WGS) entry which is preliminary data.</text>
</comment>
<dbReference type="GO" id="GO:0043799">
    <property type="term" value="F:glycine oxidase activity"/>
    <property type="evidence" value="ECO:0007669"/>
    <property type="project" value="UniProtKB-EC"/>
</dbReference>
<evidence type="ECO:0000313" key="9">
    <source>
        <dbReference type="Proteomes" id="UP000076567"/>
    </source>
</evidence>
<gene>
    <name evidence="8" type="ORF">AWM68_12810</name>
</gene>
<evidence type="ECO:0000256" key="3">
    <source>
        <dbReference type="ARBA" id="ARBA00023002"/>
    </source>
</evidence>
<dbReference type="PANTHER" id="PTHR13847">
    <property type="entry name" value="SARCOSINE DEHYDROGENASE-RELATED"/>
    <property type="match status" value="1"/>
</dbReference>
<dbReference type="Gene3D" id="3.50.50.60">
    <property type="entry name" value="FAD/NAD(P)-binding domain"/>
    <property type="match status" value="1"/>
</dbReference>
<evidence type="ECO:0000313" key="8">
    <source>
        <dbReference type="EMBL" id="KZE63986.1"/>
    </source>
</evidence>